<dbReference type="GO" id="GO:0140359">
    <property type="term" value="F:ABC-type transporter activity"/>
    <property type="evidence" value="ECO:0007669"/>
    <property type="project" value="InterPro"/>
</dbReference>
<dbReference type="Proteomes" id="UP000007110">
    <property type="component" value="Unassembled WGS sequence"/>
</dbReference>
<evidence type="ECO:0000256" key="7">
    <source>
        <dbReference type="SAM" id="Phobius"/>
    </source>
</evidence>
<dbReference type="OrthoDB" id="10255969at2759"/>
<evidence type="ECO:0000256" key="4">
    <source>
        <dbReference type="ARBA" id="ARBA00022840"/>
    </source>
</evidence>
<dbReference type="SUPFAM" id="SSF52540">
    <property type="entry name" value="P-loop containing nucleoside triphosphate hydrolases"/>
    <property type="match status" value="1"/>
</dbReference>
<keyword evidence="6 7" id="KW-0472">Membrane</keyword>
<dbReference type="CDD" id="cd03230">
    <property type="entry name" value="ABC_DR_subfamily_A"/>
    <property type="match status" value="1"/>
</dbReference>
<dbReference type="InterPro" id="IPR003593">
    <property type="entry name" value="AAA+_ATPase"/>
</dbReference>
<dbReference type="InterPro" id="IPR027417">
    <property type="entry name" value="P-loop_NTPase"/>
</dbReference>
<keyword evidence="2 7" id="KW-0812">Transmembrane</keyword>
<dbReference type="InterPro" id="IPR013525">
    <property type="entry name" value="ABC2_TM"/>
</dbReference>
<dbReference type="GeneID" id="105447611"/>
<dbReference type="EnsemblMetazoa" id="XM_030978643">
    <property type="protein sequence ID" value="XP_030834503"/>
    <property type="gene ID" value="LOC105447611"/>
</dbReference>
<comment type="subcellular location">
    <subcellularLocation>
        <location evidence="1">Membrane</location>
        <topology evidence="1">Multi-pass membrane protein</topology>
    </subcellularLocation>
</comment>
<protein>
    <recommendedName>
        <fullName evidence="8">ABC transporter domain-containing protein</fullName>
    </recommendedName>
</protein>
<organism evidence="9 10">
    <name type="scientific">Strongylocentrotus purpuratus</name>
    <name type="common">Purple sea urchin</name>
    <dbReference type="NCBI Taxonomy" id="7668"/>
    <lineage>
        <taxon>Eukaryota</taxon>
        <taxon>Metazoa</taxon>
        <taxon>Echinodermata</taxon>
        <taxon>Eleutherozoa</taxon>
        <taxon>Echinozoa</taxon>
        <taxon>Echinoidea</taxon>
        <taxon>Euechinoidea</taxon>
        <taxon>Echinacea</taxon>
        <taxon>Camarodonta</taxon>
        <taxon>Echinidea</taxon>
        <taxon>Strongylocentrotidae</taxon>
        <taxon>Strongylocentrotus</taxon>
    </lineage>
</organism>
<dbReference type="PANTHER" id="PTHR43038">
    <property type="entry name" value="ATP-BINDING CASSETTE, SUB-FAMILY H, MEMBER 1"/>
    <property type="match status" value="1"/>
</dbReference>
<keyword evidence="4" id="KW-0067">ATP-binding</keyword>
<dbReference type="AlphaFoldDB" id="A0A7M7SVM3"/>
<reference evidence="10" key="1">
    <citation type="submission" date="2015-02" db="EMBL/GenBank/DDBJ databases">
        <title>Genome sequencing for Strongylocentrotus purpuratus.</title>
        <authorList>
            <person name="Murali S."/>
            <person name="Liu Y."/>
            <person name="Vee V."/>
            <person name="English A."/>
            <person name="Wang M."/>
            <person name="Skinner E."/>
            <person name="Han Y."/>
            <person name="Muzny D.M."/>
            <person name="Worley K.C."/>
            <person name="Gibbs R.A."/>
        </authorList>
    </citation>
    <scope>NUCLEOTIDE SEQUENCE</scope>
</reference>
<evidence type="ECO:0000313" key="10">
    <source>
        <dbReference type="Proteomes" id="UP000007110"/>
    </source>
</evidence>
<proteinExistence type="predicted"/>
<dbReference type="PANTHER" id="PTHR43038:SF3">
    <property type="entry name" value="ABC TRANSPORTER G FAMILY MEMBER 20 ISOFORM X1"/>
    <property type="match status" value="1"/>
</dbReference>
<dbReference type="GO" id="GO:0005886">
    <property type="term" value="C:plasma membrane"/>
    <property type="evidence" value="ECO:0000318"/>
    <property type="project" value="GO_Central"/>
</dbReference>
<accession>A0A7M7SVM3</accession>
<keyword evidence="3" id="KW-0547">Nucleotide-binding</keyword>
<dbReference type="KEGG" id="spu:105447611"/>
<dbReference type="GO" id="GO:0016887">
    <property type="term" value="F:ATP hydrolysis activity"/>
    <property type="evidence" value="ECO:0007669"/>
    <property type="project" value="InterPro"/>
</dbReference>
<keyword evidence="5 7" id="KW-1133">Transmembrane helix</keyword>
<reference evidence="9" key="2">
    <citation type="submission" date="2021-01" db="UniProtKB">
        <authorList>
            <consortium name="EnsemblMetazoa"/>
        </authorList>
    </citation>
    <scope>IDENTIFICATION</scope>
</reference>
<sequence>MDDIGTHAIECYNLSKHYGRGKGKLQVLQNLEMKVPKGKIYGLLGPSGCGKTTLLRCCLGQLSKDQGLVLTLGRPPLTRGHGIPGSRVGYMPQDLALYGEFTIKEMLIYFATLHKMSRKDANARVDFLLDLLNLPFRNRMVAYLSGGQKRRVSFAVALVQSPELLILDEPTVGVDPLLRQKIWDYLLQFAQTGKTTIILTTHYIEEARNADVVGLMRNGKLLAEEDPQVLIRTYNFPTLEEVFLKLCMADIEGDDDEDDIPTSVRAASISEVNERTRLISESSSHVTQYTNQVYDDVPAIASAPPNGDANQHANDDVYEEISQRRANGGVARSMSTMTTKTETPDYHYEMPPLKCTDIFPSLLNMWALLIKDLLKLIRNPGLTLFQFLLPVVEVSLFFLAIGGPPRNLAVAVVNNDAYAAFNLSDIYLNQIDDSMISQKPVDTYEEAFADIRQSGKYWGIIEIPANYSHYLIQRVVQGNAVDNVTLYGSTIRVTMDATNQQIAVSIQTALLAAYESFVDVVLTSLGVNPAVAQIPIAFQEPIYGEVDAPFTNFMAAGVILTVIFFHAVALTSMTFVVERKEGLLDRIWVAG</sequence>
<dbReference type="PROSITE" id="PS50893">
    <property type="entry name" value="ABC_TRANSPORTER_2"/>
    <property type="match status" value="1"/>
</dbReference>
<dbReference type="OMA" id="FLKICHE"/>
<dbReference type="SMART" id="SM00382">
    <property type="entry name" value="AAA"/>
    <property type="match status" value="1"/>
</dbReference>
<evidence type="ECO:0000256" key="5">
    <source>
        <dbReference type="ARBA" id="ARBA00022989"/>
    </source>
</evidence>
<evidence type="ECO:0000259" key="8">
    <source>
        <dbReference type="PROSITE" id="PS50893"/>
    </source>
</evidence>
<dbReference type="InterPro" id="IPR003439">
    <property type="entry name" value="ABC_transporter-like_ATP-bd"/>
</dbReference>
<feature type="domain" description="ABC transporter" evidence="8">
    <location>
        <begin position="9"/>
        <end position="243"/>
    </location>
</feature>
<evidence type="ECO:0000256" key="2">
    <source>
        <dbReference type="ARBA" id="ARBA00022692"/>
    </source>
</evidence>
<evidence type="ECO:0000256" key="1">
    <source>
        <dbReference type="ARBA" id="ARBA00004141"/>
    </source>
</evidence>
<dbReference type="InterPro" id="IPR017871">
    <property type="entry name" value="ABC_transporter-like_CS"/>
</dbReference>
<dbReference type="GO" id="GO:0005524">
    <property type="term" value="F:ATP binding"/>
    <property type="evidence" value="ECO:0007669"/>
    <property type="project" value="UniProtKB-KW"/>
</dbReference>
<dbReference type="InParanoid" id="A0A7M7SVM3"/>
<evidence type="ECO:0000256" key="6">
    <source>
        <dbReference type="ARBA" id="ARBA00023136"/>
    </source>
</evidence>
<keyword evidence="10" id="KW-1185">Reference proteome</keyword>
<dbReference type="Pfam" id="PF00005">
    <property type="entry name" value="ABC_tran"/>
    <property type="match status" value="1"/>
</dbReference>
<evidence type="ECO:0000256" key="3">
    <source>
        <dbReference type="ARBA" id="ARBA00022741"/>
    </source>
</evidence>
<dbReference type="Pfam" id="PF12698">
    <property type="entry name" value="ABC2_membrane_3"/>
    <property type="match status" value="1"/>
</dbReference>
<dbReference type="PROSITE" id="PS00211">
    <property type="entry name" value="ABC_TRANSPORTER_1"/>
    <property type="match status" value="1"/>
</dbReference>
<evidence type="ECO:0000313" key="9">
    <source>
        <dbReference type="EnsemblMetazoa" id="XP_030834503"/>
    </source>
</evidence>
<dbReference type="Gene3D" id="3.40.50.300">
    <property type="entry name" value="P-loop containing nucleotide triphosphate hydrolases"/>
    <property type="match status" value="1"/>
</dbReference>
<feature type="transmembrane region" description="Helical" evidence="7">
    <location>
        <begin position="553"/>
        <end position="577"/>
    </location>
</feature>
<dbReference type="RefSeq" id="XP_030834503.1">
    <property type="nucleotide sequence ID" value="XM_030978643.1"/>
</dbReference>
<name>A0A7M7SVM3_STRPU</name>